<keyword evidence="9" id="KW-1185">Reference proteome</keyword>
<evidence type="ECO:0000256" key="5">
    <source>
        <dbReference type="ARBA" id="ARBA00022989"/>
    </source>
</evidence>
<evidence type="ECO:0000256" key="6">
    <source>
        <dbReference type="ARBA" id="ARBA00023136"/>
    </source>
</evidence>
<dbReference type="SUPFAM" id="SSF103481">
    <property type="entry name" value="Multidrug resistance efflux transporter EmrE"/>
    <property type="match status" value="1"/>
</dbReference>
<comment type="similarity">
    <text evidence="2">Belongs to the CRT-like transporter family.</text>
</comment>
<feature type="transmembrane region" description="Helical" evidence="7">
    <location>
        <begin position="325"/>
        <end position="345"/>
    </location>
</feature>
<dbReference type="OrthoDB" id="29773at2759"/>
<evidence type="ECO:0000256" key="2">
    <source>
        <dbReference type="ARBA" id="ARBA00006690"/>
    </source>
</evidence>
<dbReference type="InterPro" id="IPR013936">
    <property type="entry name" value="CRT-like"/>
</dbReference>
<feature type="transmembrane region" description="Helical" evidence="7">
    <location>
        <begin position="180"/>
        <end position="203"/>
    </location>
</feature>
<feature type="transmembrane region" description="Helical" evidence="7">
    <location>
        <begin position="292"/>
        <end position="313"/>
    </location>
</feature>
<sequence>MKFSTSTSVLGMIFFGTMCSLLAKLIYSVHAPSVYGGRDYYEKPWLQVLAMFVGMSVCVVLDLLKKPRPTARALHSGETNPLLRPQHPSPSVWIISIPTLFDLFATACGTTGLLYTSVSVYQMLRGAMLVWTALLSIIFLRRRLSALNYGGIFFCVLGIALVGMANVWAEGSPASRSQTLFGIAIILVGQILQAAQTVMEEFLLQDLRMSSLRVVAWEGVFGILHCVIWVFPIVYFLPGGDHGHLEDVVDAFYMLTHSWAVAGIIFTDMTMMLFYNLFGMEVTDSLSAVHRVVIETLRTLAVWIVDLLIYYVFSGGRLGEAWNKYSWLQLFGFSLLVFGTILYNFENLKADYEKRRKKATEAVKGVPDTKLVTQYEAVEALAEKRHISIPMVIDEEEEFEEEEEIVGSFYGQTVGSVAHSPFLVAGTTPTSFSSSLRHRSSSIGRN</sequence>
<evidence type="ECO:0000256" key="3">
    <source>
        <dbReference type="ARBA" id="ARBA00022448"/>
    </source>
</evidence>
<dbReference type="Proteomes" id="UP000247409">
    <property type="component" value="Unassembled WGS sequence"/>
</dbReference>
<feature type="transmembrane region" description="Helical" evidence="7">
    <location>
        <begin position="121"/>
        <end position="140"/>
    </location>
</feature>
<keyword evidence="6 7" id="KW-0472">Membrane</keyword>
<evidence type="ECO:0000256" key="1">
    <source>
        <dbReference type="ARBA" id="ARBA00004141"/>
    </source>
</evidence>
<accession>A0A2V3J319</accession>
<dbReference type="AlphaFoldDB" id="A0A2V3J319"/>
<feature type="transmembrane region" description="Helical" evidence="7">
    <location>
        <begin position="257"/>
        <end position="280"/>
    </location>
</feature>
<proteinExistence type="inferred from homology"/>
<reference evidence="8 9" key="1">
    <citation type="journal article" date="2018" name="Mol. Biol. Evol.">
        <title>Analysis of the draft genome of the red seaweed Gracilariopsis chorda provides insights into genome size evolution in Rhodophyta.</title>
        <authorList>
            <person name="Lee J."/>
            <person name="Yang E.C."/>
            <person name="Graf L."/>
            <person name="Yang J.H."/>
            <person name="Qiu H."/>
            <person name="Zel Zion U."/>
            <person name="Chan C.X."/>
            <person name="Stephens T.G."/>
            <person name="Weber A.P.M."/>
            <person name="Boo G.H."/>
            <person name="Boo S.M."/>
            <person name="Kim K.M."/>
            <person name="Shin Y."/>
            <person name="Jung M."/>
            <person name="Lee S.J."/>
            <person name="Yim H.S."/>
            <person name="Lee J.H."/>
            <person name="Bhattacharya D."/>
            <person name="Yoon H.S."/>
        </authorList>
    </citation>
    <scope>NUCLEOTIDE SEQUENCE [LARGE SCALE GENOMIC DNA]</scope>
    <source>
        <strain evidence="8 9">SKKU-2015</strain>
        <tissue evidence="8">Whole body</tissue>
    </source>
</reference>
<keyword evidence="5 7" id="KW-1133">Transmembrane helix</keyword>
<protein>
    <submittedName>
        <fullName evidence="8">Solute carrier family 35 member F6</fullName>
    </submittedName>
</protein>
<dbReference type="PANTHER" id="PTHR13146">
    <property type="match status" value="1"/>
</dbReference>
<feature type="transmembrane region" description="Helical" evidence="7">
    <location>
        <begin position="215"/>
        <end position="237"/>
    </location>
</feature>
<comment type="caution">
    <text evidence="8">The sequence shown here is derived from an EMBL/GenBank/DDBJ whole genome shotgun (WGS) entry which is preliminary data.</text>
</comment>
<evidence type="ECO:0000313" key="8">
    <source>
        <dbReference type="EMBL" id="PXF48387.1"/>
    </source>
</evidence>
<dbReference type="InterPro" id="IPR037185">
    <property type="entry name" value="EmrE-like"/>
</dbReference>
<comment type="subcellular location">
    <subcellularLocation>
        <location evidence="1">Membrane</location>
        <topology evidence="1">Multi-pass membrane protein</topology>
    </subcellularLocation>
</comment>
<name>A0A2V3J319_9FLOR</name>
<gene>
    <name evidence="8" type="ORF">BWQ96_01847</name>
</gene>
<dbReference type="EMBL" id="NBIV01000014">
    <property type="protein sequence ID" value="PXF48387.1"/>
    <property type="molecule type" value="Genomic_DNA"/>
</dbReference>
<evidence type="ECO:0000256" key="7">
    <source>
        <dbReference type="SAM" id="Phobius"/>
    </source>
</evidence>
<feature type="transmembrane region" description="Helical" evidence="7">
    <location>
        <begin position="147"/>
        <end position="168"/>
    </location>
</feature>
<keyword evidence="3" id="KW-0813">Transport</keyword>
<evidence type="ECO:0000313" key="9">
    <source>
        <dbReference type="Proteomes" id="UP000247409"/>
    </source>
</evidence>
<dbReference type="GO" id="GO:0016020">
    <property type="term" value="C:membrane"/>
    <property type="evidence" value="ECO:0007669"/>
    <property type="project" value="UniProtKB-SubCell"/>
</dbReference>
<organism evidence="8 9">
    <name type="scientific">Gracilariopsis chorda</name>
    <dbReference type="NCBI Taxonomy" id="448386"/>
    <lineage>
        <taxon>Eukaryota</taxon>
        <taxon>Rhodophyta</taxon>
        <taxon>Florideophyceae</taxon>
        <taxon>Rhodymeniophycidae</taxon>
        <taxon>Gracilariales</taxon>
        <taxon>Gracilariaceae</taxon>
        <taxon>Gracilariopsis</taxon>
    </lineage>
</organism>
<feature type="transmembrane region" description="Helical" evidence="7">
    <location>
        <begin position="7"/>
        <end position="26"/>
    </location>
</feature>
<dbReference type="Pfam" id="PF08627">
    <property type="entry name" value="CRT-like"/>
    <property type="match status" value="1"/>
</dbReference>
<feature type="transmembrane region" description="Helical" evidence="7">
    <location>
        <begin position="46"/>
        <end position="64"/>
    </location>
</feature>
<evidence type="ECO:0000256" key="4">
    <source>
        <dbReference type="ARBA" id="ARBA00022692"/>
    </source>
</evidence>
<keyword evidence="4 7" id="KW-0812">Transmembrane</keyword>
<feature type="transmembrane region" description="Helical" evidence="7">
    <location>
        <begin position="92"/>
        <end position="115"/>
    </location>
</feature>